<dbReference type="InterPro" id="IPR005650">
    <property type="entry name" value="BlaI_family"/>
</dbReference>
<proteinExistence type="inferred from homology"/>
<keyword evidence="2" id="KW-0805">Transcription regulation</keyword>
<keyword evidence="6" id="KW-1185">Reference proteome</keyword>
<sequence length="121" mass="13670">MRISEAELHVMEFLWERGSATSEDLVAALGPAQGWQPGTVKTLLNRLLGKQAIAAEKDGRRFLYQPLLQREDWLRAQSTTLLDRFFNGRLSALVTHFADQRPLSPEDRRALAALLKDQPDA</sequence>
<evidence type="ECO:0000313" key="5">
    <source>
        <dbReference type="EMBL" id="MBH9577047.1"/>
    </source>
</evidence>
<evidence type="ECO:0000256" key="3">
    <source>
        <dbReference type="ARBA" id="ARBA00023125"/>
    </source>
</evidence>
<keyword evidence="4" id="KW-0804">Transcription</keyword>
<gene>
    <name evidence="5" type="ORF">I7X39_09025</name>
</gene>
<reference evidence="5" key="1">
    <citation type="submission" date="2020-12" db="EMBL/GenBank/DDBJ databases">
        <title>The genome sequence of Inhella sp. 1Y17.</title>
        <authorList>
            <person name="Liu Y."/>
        </authorList>
    </citation>
    <scope>NUCLEOTIDE SEQUENCE</scope>
    <source>
        <strain evidence="5">1Y17</strain>
    </source>
</reference>
<comment type="caution">
    <text evidence="5">The sequence shown here is derived from an EMBL/GenBank/DDBJ whole genome shotgun (WGS) entry which is preliminary data.</text>
</comment>
<evidence type="ECO:0000256" key="1">
    <source>
        <dbReference type="ARBA" id="ARBA00011046"/>
    </source>
</evidence>
<name>A0A931J558_9BURK</name>
<dbReference type="InterPro" id="IPR036390">
    <property type="entry name" value="WH_DNA-bd_sf"/>
</dbReference>
<evidence type="ECO:0000313" key="6">
    <source>
        <dbReference type="Proteomes" id="UP000613266"/>
    </source>
</evidence>
<dbReference type="GO" id="GO:0045892">
    <property type="term" value="P:negative regulation of DNA-templated transcription"/>
    <property type="evidence" value="ECO:0007669"/>
    <property type="project" value="InterPro"/>
</dbReference>
<dbReference type="AlphaFoldDB" id="A0A931J558"/>
<dbReference type="EMBL" id="JAEDAK010000005">
    <property type="protein sequence ID" value="MBH9577047.1"/>
    <property type="molecule type" value="Genomic_DNA"/>
</dbReference>
<evidence type="ECO:0000256" key="4">
    <source>
        <dbReference type="ARBA" id="ARBA00023163"/>
    </source>
</evidence>
<accession>A0A931J558</accession>
<organism evidence="5 6">
    <name type="scientific">Inhella proteolytica</name>
    <dbReference type="NCBI Taxonomy" id="2795029"/>
    <lineage>
        <taxon>Bacteria</taxon>
        <taxon>Pseudomonadati</taxon>
        <taxon>Pseudomonadota</taxon>
        <taxon>Betaproteobacteria</taxon>
        <taxon>Burkholderiales</taxon>
        <taxon>Sphaerotilaceae</taxon>
        <taxon>Inhella</taxon>
    </lineage>
</organism>
<dbReference type="GO" id="GO:0003677">
    <property type="term" value="F:DNA binding"/>
    <property type="evidence" value="ECO:0007669"/>
    <property type="project" value="UniProtKB-KW"/>
</dbReference>
<dbReference type="Proteomes" id="UP000613266">
    <property type="component" value="Unassembled WGS sequence"/>
</dbReference>
<dbReference type="Pfam" id="PF03965">
    <property type="entry name" value="Penicillinase_R"/>
    <property type="match status" value="1"/>
</dbReference>
<dbReference type="SUPFAM" id="SSF46785">
    <property type="entry name" value="Winged helix' DNA-binding domain"/>
    <property type="match status" value="1"/>
</dbReference>
<dbReference type="RefSeq" id="WP_198110813.1">
    <property type="nucleotide sequence ID" value="NZ_JAEDAK010000005.1"/>
</dbReference>
<protein>
    <submittedName>
        <fullName evidence="5">BlaI/MecI/CopY family transcriptional regulator</fullName>
    </submittedName>
</protein>
<comment type="similarity">
    <text evidence="1">Belongs to the BlaI transcriptional regulatory family.</text>
</comment>
<keyword evidence="3" id="KW-0238">DNA-binding</keyword>
<dbReference type="PIRSF" id="PIRSF019455">
    <property type="entry name" value="CopR_AtkY"/>
    <property type="match status" value="1"/>
</dbReference>
<dbReference type="Gene3D" id="1.10.10.10">
    <property type="entry name" value="Winged helix-like DNA-binding domain superfamily/Winged helix DNA-binding domain"/>
    <property type="match status" value="1"/>
</dbReference>
<dbReference type="InterPro" id="IPR036388">
    <property type="entry name" value="WH-like_DNA-bd_sf"/>
</dbReference>
<dbReference type="Gene3D" id="1.10.4040.10">
    <property type="entry name" value="Penicillinase repressor domain"/>
    <property type="match status" value="1"/>
</dbReference>
<evidence type="ECO:0000256" key="2">
    <source>
        <dbReference type="ARBA" id="ARBA00023015"/>
    </source>
</evidence>